<protein>
    <submittedName>
        <fullName evidence="1">Uncharacterized protein</fullName>
    </submittedName>
</protein>
<accession>A0AAF0T847</accession>
<dbReference type="AlphaFoldDB" id="A0AAF0T847"/>
<keyword evidence="2" id="KW-1185">Reference proteome</keyword>
<name>A0AAF0T847_SOLVR</name>
<proteinExistence type="predicted"/>
<organism evidence="1 2">
    <name type="scientific">Solanum verrucosum</name>
    <dbReference type="NCBI Taxonomy" id="315347"/>
    <lineage>
        <taxon>Eukaryota</taxon>
        <taxon>Viridiplantae</taxon>
        <taxon>Streptophyta</taxon>
        <taxon>Embryophyta</taxon>
        <taxon>Tracheophyta</taxon>
        <taxon>Spermatophyta</taxon>
        <taxon>Magnoliopsida</taxon>
        <taxon>eudicotyledons</taxon>
        <taxon>Gunneridae</taxon>
        <taxon>Pentapetalae</taxon>
        <taxon>asterids</taxon>
        <taxon>lamiids</taxon>
        <taxon>Solanales</taxon>
        <taxon>Solanaceae</taxon>
        <taxon>Solanoideae</taxon>
        <taxon>Solaneae</taxon>
        <taxon>Solanum</taxon>
    </lineage>
</organism>
<reference evidence="1" key="1">
    <citation type="submission" date="2023-08" db="EMBL/GenBank/DDBJ databases">
        <title>A de novo genome assembly of Solanum verrucosum Schlechtendal, a Mexican diploid species geographically isolated from the other diploid A-genome species in potato relatives.</title>
        <authorList>
            <person name="Hosaka K."/>
        </authorList>
    </citation>
    <scope>NUCLEOTIDE SEQUENCE</scope>
    <source>
        <tissue evidence="1">Young leaves</tissue>
    </source>
</reference>
<dbReference type="EMBL" id="CP133612">
    <property type="protein sequence ID" value="WMV08364.1"/>
    <property type="molecule type" value="Genomic_DNA"/>
</dbReference>
<sequence length="178" mass="20142">MVGVVDLREVESLSKLSALALHKCCSDAIYINLDLPSKLTWYTLRLGREADNERLPKGRYDKNIALEVTGTAPLVDWICHMLKESELVHSIGKGSINMLTELQLNEFQNVKDLSLSKCDLVTHLLKTTYEVIKFPNLYNLDLACLECLTHFCSATIEGIEFPRLHNMYLGGLPELQTF</sequence>
<evidence type="ECO:0000313" key="2">
    <source>
        <dbReference type="Proteomes" id="UP001234989"/>
    </source>
</evidence>
<evidence type="ECO:0000313" key="1">
    <source>
        <dbReference type="EMBL" id="WMV08364.1"/>
    </source>
</evidence>
<dbReference type="Proteomes" id="UP001234989">
    <property type="component" value="Chromosome 1"/>
</dbReference>
<gene>
    <name evidence="1" type="ORF">MTR67_001749</name>
</gene>